<dbReference type="SUPFAM" id="SSF56112">
    <property type="entry name" value="Protein kinase-like (PK-like)"/>
    <property type="match status" value="1"/>
</dbReference>
<accession>A0A6A6ZMX6</accession>
<sequence length="308" mass="33870">MSTARVFDSMPTGYTKLHMVGEGQNALVFKALPNVTISSAKIKFARGEADEAIDDALSKVVAIKIAKPGRSLLNEQKALEVFGSQAHVHPGGSNIVALLAANTRTTPHSLILSTLAMSCDTGTLVAYKSQCPWPIELAWYILVKMRDCLHFIQEKCKPRHYHGDLTAQNVIIGYKSSSQLDPDVKFVDFDMSYECPKTNDNWYLLTIMQGLAKKCVQKGTGSTYDDHLDLFLNRKLDNMDLEQIWRKVGMHAKNKILHLAETPEGIQMREILMGAIANGGRNGEGSGNVRGDVRKMLMHSGGGSGANH</sequence>
<dbReference type="Gene3D" id="1.10.510.10">
    <property type="entry name" value="Transferase(Phosphotransferase) domain 1"/>
    <property type="match status" value="1"/>
</dbReference>
<organism evidence="2 3">
    <name type="scientific">Ophiobolus disseminans</name>
    <dbReference type="NCBI Taxonomy" id="1469910"/>
    <lineage>
        <taxon>Eukaryota</taxon>
        <taxon>Fungi</taxon>
        <taxon>Dikarya</taxon>
        <taxon>Ascomycota</taxon>
        <taxon>Pezizomycotina</taxon>
        <taxon>Dothideomycetes</taxon>
        <taxon>Pleosporomycetidae</taxon>
        <taxon>Pleosporales</taxon>
        <taxon>Pleosporineae</taxon>
        <taxon>Phaeosphaeriaceae</taxon>
        <taxon>Ophiobolus</taxon>
    </lineage>
</organism>
<reference evidence="2" key="1">
    <citation type="journal article" date="2020" name="Stud. Mycol.">
        <title>101 Dothideomycetes genomes: a test case for predicting lifestyles and emergence of pathogens.</title>
        <authorList>
            <person name="Haridas S."/>
            <person name="Albert R."/>
            <person name="Binder M."/>
            <person name="Bloem J."/>
            <person name="Labutti K."/>
            <person name="Salamov A."/>
            <person name="Andreopoulos B."/>
            <person name="Baker S."/>
            <person name="Barry K."/>
            <person name="Bills G."/>
            <person name="Bluhm B."/>
            <person name="Cannon C."/>
            <person name="Castanera R."/>
            <person name="Culley D."/>
            <person name="Daum C."/>
            <person name="Ezra D."/>
            <person name="Gonzalez J."/>
            <person name="Henrissat B."/>
            <person name="Kuo A."/>
            <person name="Liang C."/>
            <person name="Lipzen A."/>
            <person name="Lutzoni F."/>
            <person name="Magnuson J."/>
            <person name="Mondo S."/>
            <person name="Nolan M."/>
            <person name="Ohm R."/>
            <person name="Pangilinan J."/>
            <person name="Park H.-J."/>
            <person name="Ramirez L."/>
            <person name="Alfaro M."/>
            <person name="Sun H."/>
            <person name="Tritt A."/>
            <person name="Yoshinaga Y."/>
            <person name="Zwiers L.-H."/>
            <person name="Turgeon B."/>
            <person name="Goodwin S."/>
            <person name="Spatafora J."/>
            <person name="Crous P."/>
            <person name="Grigoriev I."/>
        </authorList>
    </citation>
    <scope>NUCLEOTIDE SEQUENCE</scope>
    <source>
        <strain evidence="2">CBS 113818</strain>
    </source>
</reference>
<dbReference type="GO" id="GO:0004672">
    <property type="term" value="F:protein kinase activity"/>
    <property type="evidence" value="ECO:0007669"/>
    <property type="project" value="InterPro"/>
</dbReference>
<proteinExistence type="predicted"/>
<feature type="domain" description="Protein kinase" evidence="1">
    <location>
        <begin position="14"/>
        <end position="308"/>
    </location>
</feature>
<gene>
    <name evidence="2" type="ORF">CC86DRAFT_425578</name>
</gene>
<keyword evidence="3" id="KW-1185">Reference proteome</keyword>
<evidence type="ECO:0000313" key="3">
    <source>
        <dbReference type="Proteomes" id="UP000799424"/>
    </source>
</evidence>
<dbReference type="PROSITE" id="PS50011">
    <property type="entry name" value="PROTEIN_KINASE_DOM"/>
    <property type="match status" value="1"/>
</dbReference>
<dbReference type="InterPro" id="IPR000719">
    <property type="entry name" value="Prot_kinase_dom"/>
</dbReference>
<dbReference type="GO" id="GO:0005524">
    <property type="term" value="F:ATP binding"/>
    <property type="evidence" value="ECO:0007669"/>
    <property type="project" value="InterPro"/>
</dbReference>
<protein>
    <recommendedName>
        <fullName evidence="1">Protein kinase domain-containing protein</fullName>
    </recommendedName>
</protein>
<evidence type="ECO:0000313" key="2">
    <source>
        <dbReference type="EMBL" id="KAF2822019.1"/>
    </source>
</evidence>
<dbReference type="OrthoDB" id="3795368at2759"/>
<dbReference type="EMBL" id="MU006235">
    <property type="protein sequence ID" value="KAF2822019.1"/>
    <property type="molecule type" value="Genomic_DNA"/>
</dbReference>
<dbReference type="Proteomes" id="UP000799424">
    <property type="component" value="Unassembled WGS sequence"/>
</dbReference>
<evidence type="ECO:0000259" key="1">
    <source>
        <dbReference type="PROSITE" id="PS50011"/>
    </source>
</evidence>
<dbReference type="AlphaFoldDB" id="A0A6A6ZMX6"/>
<dbReference type="InterPro" id="IPR011009">
    <property type="entry name" value="Kinase-like_dom_sf"/>
</dbReference>
<name>A0A6A6ZMX6_9PLEO</name>